<gene>
    <name evidence="2" type="ORF">PND83_15110</name>
</gene>
<proteinExistence type="predicted"/>
<dbReference type="Pfam" id="PF06114">
    <property type="entry name" value="Peptidase_M78"/>
    <property type="match status" value="1"/>
</dbReference>
<accession>A0AAW6C8V1</accession>
<dbReference type="InterPro" id="IPR010359">
    <property type="entry name" value="IrrE_HExxH"/>
</dbReference>
<name>A0AAW6C8V1_FLAPL</name>
<evidence type="ECO:0000313" key="2">
    <source>
        <dbReference type="EMBL" id="MDB7907311.1"/>
    </source>
</evidence>
<organism evidence="2 3">
    <name type="scientific">Flavonifractor plautii</name>
    <name type="common">Fusobacterium plautii</name>
    <dbReference type="NCBI Taxonomy" id="292800"/>
    <lineage>
        <taxon>Bacteria</taxon>
        <taxon>Bacillati</taxon>
        <taxon>Bacillota</taxon>
        <taxon>Clostridia</taxon>
        <taxon>Eubacteriales</taxon>
        <taxon>Oscillospiraceae</taxon>
        <taxon>Flavonifractor</taxon>
    </lineage>
</organism>
<sequence length="204" mass="23288">MTTPERRQVLYSKMFHFMKCHKVITVPVQLDEVCASAGIELVPLSEIVRGTGLPENAVFSIWGNTDGAVNCYQNRYRIAYNDNQPSGRIRFTISEEIAHIVYGHVNDPAFSLFHQDYSNEKYAQYDEEARLGAGFLVCPPKFFYSYDKFLKPEHLTRLCGISLPCAEARHNIFTRYKAEITSNLAYQFSVIPQSSLNVRNVVGF</sequence>
<evidence type="ECO:0000313" key="3">
    <source>
        <dbReference type="Proteomes" id="UP001211006"/>
    </source>
</evidence>
<feature type="domain" description="IrrE N-terminal-like" evidence="1">
    <location>
        <begin position="64"/>
        <end position="141"/>
    </location>
</feature>
<dbReference type="Gene3D" id="1.10.10.2910">
    <property type="match status" value="1"/>
</dbReference>
<dbReference type="AlphaFoldDB" id="A0AAW6C8V1"/>
<evidence type="ECO:0000259" key="1">
    <source>
        <dbReference type="Pfam" id="PF06114"/>
    </source>
</evidence>
<comment type="caution">
    <text evidence="2">The sequence shown here is derived from an EMBL/GenBank/DDBJ whole genome shotgun (WGS) entry which is preliminary data.</text>
</comment>
<dbReference type="RefSeq" id="WP_195328195.1">
    <property type="nucleotide sequence ID" value="NZ_AP031431.1"/>
</dbReference>
<dbReference type="EMBL" id="JAQLWO010000017">
    <property type="protein sequence ID" value="MDB7907311.1"/>
    <property type="molecule type" value="Genomic_DNA"/>
</dbReference>
<protein>
    <submittedName>
        <fullName evidence="2">ImmA/IrrE family metallo-endopeptidase</fullName>
    </submittedName>
</protein>
<reference evidence="2" key="1">
    <citation type="submission" date="2023-01" db="EMBL/GenBank/DDBJ databases">
        <title>Human gut microbiome strain richness.</title>
        <authorList>
            <person name="Chen-Liaw A."/>
        </authorList>
    </citation>
    <scope>NUCLEOTIDE SEQUENCE</scope>
    <source>
        <strain evidence="2">2225st1_A6_2225SCRN_200828</strain>
    </source>
</reference>
<dbReference type="Proteomes" id="UP001211006">
    <property type="component" value="Unassembled WGS sequence"/>
</dbReference>